<feature type="compositionally biased region" description="Basic and acidic residues" evidence="1">
    <location>
        <begin position="822"/>
        <end position="841"/>
    </location>
</feature>
<feature type="compositionally biased region" description="Basic and acidic residues" evidence="1">
    <location>
        <begin position="1508"/>
        <end position="1538"/>
    </location>
</feature>
<evidence type="ECO:0000259" key="2">
    <source>
        <dbReference type="Pfam" id="PF16561"/>
    </source>
</evidence>
<feature type="compositionally biased region" description="Basic and acidic residues" evidence="1">
    <location>
        <begin position="596"/>
        <end position="611"/>
    </location>
</feature>
<dbReference type="GeneID" id="9229732"/>
<dbReference type="VEuPathDB" id="FungiDB:MCYG_03914"/>
<feature type="compositionally biased region" description="Basic and acidic residues" evidence="1">
    <location>
        <begin position="1378"/>
        <end position="1401"/>
    </location>
</feature>
<dbReference type="STRING" id="554155.C5FMJ2"/>
<feature type="compositionally biased region" description="Polar residues" evidence="1">
    <location>
        <begin position="1644"/>
        <end position="1653"/>
    </location>
</feature>
<feature type="compositionally biased region" description="Basic and acidic residues" evidence="1">
    <location>
        <begin position="1223"/>
        <end position="1249"/>
    </location>
</feature>
<feature type="compositionally biased region" description="Low complexity" evidence="1">
    <location>
        <begin position="614"/>
        <end position="625"/>
    </location>
</feature>
<feature type="compositionally biased region" description="Polar residues" evidence="1">
    <location>
        <begin position="1086"/>
        <end position="1120"/>
    </location>
</feature>
<feature type="compositionally biased region" description="Basic and acidic residues" evidence="1">
    <location>
        <begin position="464"/>
        <end position="474"/>
    </location>
</feature>
<protein>
    <submittedName>
        <fullName evidence="3">PT repeat family protein</fullName>
    </submittedName>
</protein>
<feature type="region of interest" description="Disordered" evidence="1">
    <location>
        <begin position="107"/>
        <end position="549"/>
    </location>
</feature>
<feature type="compositionally biased region" description="Basic and acidic residues" evidence="1">
    <location>
        <begin position="1131"/>
        <end position="1183"/>
    </location>
</feature>
<feature type="compositionally biased region" description="Acidic residues" evidence="1">
    <location>
        <begin position="845"/>
        <end position="855"/>
    </location>
</feature>
<evidence type="ECO:0000256" key="1">
    <source>
        <dbReference type="SAM" id="MobiDB-lite"/>
    </source>
</evidence>
<feature type="compositionally biased region" description="Basic and acidic residues" evidence="1">
    <location>
        <begin position="326"/>
        <end position="364"/>
    </location>
</feature>
<feature type="domain" description="AMP-activated protein kinase glycogen-binding" evidence="2">
    <location>
        <begin position="60"/>
        <end position="112"/>
    </location>
</feature>
<dbReference type="InterPro" id="IPR014756">
    <property type="entry name" value="Ig_E-set"/>
</dbReference>
<dbReference type="InterPro" id="IPR013783">
    <property type="entry name" value="Ig-like_fold"/>
</dbReference>
<keyword evidence="4" id="KW-1185">Reference proteome</keyword>
<name>C5FMJ2_ARTOC</name>
<feature type="compositionally biased region" description="Low complexity" evidence="1">
    <location>
        <begin position="1739"/>
        <end position="1779"/>
    </location>
</feature>
<reference evidence="4" key="1">
    <citation type="journal article" date="2012" name="MBio">
        <title>Comparative genome analysis of Trichophyton rubrum and related dermatophytes reveals candidate genes involved in infection.</title>
        <authorList>
            <person name="Martinez D.A."/>
            <person name="Oliver B.G."/>
            <person name="Graeser Y."/>
            <person name="Goldberg J.M."/>
            <person name="Li W."/>
            <person name="Martinez-Rossi N.M."/>
            <person name="Monod M."/>
            <person name="Shelest E."/>
            <person name="Barton R.C."/>
            <person name="Birch E."/>
            <person name="Brakhage A.A."/>
            <person name="Chen Z."/>
            <person name="Gurr S.J."/>
            <person name="Heiman D."/>
            <person name="Heitman J."/>
            <person name="Kosti I."/>
            <person name="Rossi A."/>
            <person name="Saif S."/>
            <person name="Samalova M."/>
            <person name="Saunders C.W."/>
            <person name="Shea T."/>
            <person name="Summerbell R.C."/>
            <person name="Xu J."/>
            <person name="Young S."/>
            <person name="Zeng Q."/>
            <person name="Birren B.W."/>
            <person name="Cuomo C.A."/>
            <person name="White T.C."/>
        </authorList>
    </citation>
    <scope>NUCLEOTIDE SEQUENCE [LARGE SCALE GENOMIC DNA]</scope>
    <source>
        <strain evidence="4">ATCC MYA-4605 / CBS 113480</strain>
    </source>
</reference>
<dbReference type="eggNOG" id="ENOG502STER">
    <property type="taxonomic scope" value="Eukaryota"/>
</dbReference>
<dbReference type="EMBL" id="DS995703">
    <property type="protein sequence ID" value="EEQ31095.1"/>
    <property type="molecule type" value="Genomic_DNA"/>
</dbReference>
<dbReference type="InterPro" id="IPR032640">
    <property type="entry name" value="AMPK1_CBM"/>
</dbReference>
<organism evidence="3 4">
    <name type="scientific">Arthroderma otae (strain ATCC MYA-4605 / CBS 113480)</name>
    <name type="common">Microsporum canis</name>
    <dbReference type="NCBI Taxonomy" id="554155"/>
    <lineage>
        <taxon>Eukaryota</taxon>
        <taxon>Fungi</taxon>
        <taxon>Dikarya</taxon>
        <taxon>Ascomycota</taxon>
        <taxon>Pezizomycotina</taxon>
        <taxon>Eurotiomycetes</taxon>
        <taxon>Eurotiomycetidae</taxon>
        <taxon>Onygenales</taxon>
        <taxon>Arthrodermataceae</taxon>
        <taxon>Microsporum</taxon>
    </lineage>
</organism>
<dbReference type="Proteomes" id="UP000002035">
    <property type="component" value="Unassembled WGS sequence"/>
</dbReference>
<evidence type="ECO:0000313" key="4">
    <source>
        <dbReference type="Proteomes" id="UP000002035"/>
    </source>
</evidence>
<feature type="compositionally biased region" description="Basic and acidic residues" evidence="1">
    <location>
        <begin position="892"/>
        <end position="914"/>
    </location>
</feature>
<feature type="compositionally biased region" description="Polar residues" evidence="1">
    <location>
        <begin position="1681"/>
        <end position="1709"/>
    </location>
</feature>
<feature type="compositionally biased region" description="Low complexity" evidence="1">
    <location>
        <begin position="586"/>
        <end position="595"/>
    </location>
</feature>
<feature type="compositionally biased region" description="Basic and acidic residues" evidence="1">
    <location>
        <begin position="680"/>
        <end position="696"/>
    </location>
</feature>
<dbReference type="SUPFAM" id="SSF81296">
    <property type="entry name" value="E set domains"/>
    <property type="match status" value="1"/>
</dbReference>
<accession>C5FMJ2</accession>
<feature type="compositionally biased region" description="Polar residues" evidence="1">
    <location>
        <begin position="974"/>
        <end position="990"/>
    </location>
</feature>
<feature type="compositionally biased region" description="Basic and acidic residues" evidence="1">
    <location>
        <begin position="765"/>
        <end position="786"/>
    </location>
</feature>
<dbReference type="OrthoDB" id="4174196at2759"/>
<feature type="compositionally biased region" description="Basic and acidic residues" evidence="1">
    <location>
        <begin position="161"/>
        <end position="251"/>
    </location>
</feature>
<feature type="compositionally biased region" description="Basic and acidic residues" evidence="1">
    <location>
        <begin position="927"/>
        <end position="955"/>
    </location>
</feature>
<feature type="compositionally biased region" description="Basic and acidic residues" evidence="1">
    <location>
        <begin position="1309"/>
        <end position="1344"/>
    </location>
</feature>
<dbReference type="RefSeq" id="XP_002848408.1">
    <property type="nucleotide sequence ID" value="XM_002848362.1"/>
</dbReference>
<dbReference type="HOGENOM" id="CLU_242782_0_0_1"/>
<gene>
    <name evidence="3" type="ORF">MCYG_03914</name>
</gene>
<feature type="compositionally biased region" description="Basic and acidic residues" evidence="1">
    <location>
        <begin position="1200"/>
        <end position="1216"/>
    </location>
</feature>
<proteinExistence type="predicted"/>
<evidence type="ECO:0000313" key="3">
    <source>
        <dbReference type="EMBL" id="EEQ31095.1"/>
    </source>
</evidence>
<dbReference type="Pfam" id="PF16561">
    <property type="entry name" value="AMPK1_CBM"/>
    <property type="match status" value="1"/>
</dbReference>
<feature type="region of interest" description="Disordered" evidence="1">
    <location>
        <begin position="582"/>
        <end position="1249"/>
    </location>
</feature>
<feature type="compositionally biased region" description="Basic and acidic residues" evidence="1">
    <location>
        <begin position="642"/>
        <end position="665"/>
    </location>
</feature>
<feature type="region of interest" description="Disordered" evidence="1">
    <location>
        <begin position="1621"/>
        <end position="1794"/>
    </location>
</feature>
<feature type="compositionally biased region" description="Basic and acidic residues" evidence="1">
    <location>
        <begin position="1060"/>
        <end position="1070"/>
    </location>
</feature>
<feature type="compositionally biased region" description="Polar residues" evidence="1">
    <location>
        <begin position="107"/>
        <end position="130"/>
    </location>
</feature>
<sequence length="1829" mass="195181">MTEDIKHPITIAIRRPSKTPSVFVAASFTDPAWEPVELTPELVSSKDASTTEDSSTRIEEYEFSKKFELPEGKHQYKFRLDTDEKTWFCDEKVETVVTENGISNNLLVVNETSPTSQTKDSKSTNGTSGDTESKEVTKEEKGKDEKVEAVEEAPAAAIITDKSDDKEAPVDVVDKAAPAKEEKPDDPVNPVVEKEATGKESDASQEIKDLPSKDEVNASPDETKQDSKGVSEGKGDDKIAKKEETIKKTEETIPAGTPKVEQVSVVPETVKTTADESKAIDSEPLPSITSETVDIPKSADKESEQTPEPVTKVQIEDTLPESITKPLEEPKELENGLESKKELPEKTDVVESSDRVEAMKEDTTHNVVTLPVAEFGADTEEPKKEALEQLDSATAGSESISKPDLVPETTSKAVEEPATDESAVTASKEAAGEELTKGEPLSETIKEEAIPDSLDEPTAAEPEATSKEQTKDEPAAEQDVTPKATPEVTEKLASDEVNEPAAAPEASQAELIPETVKDEILVNTEEPVSTDPKAAVNDPESTQLPLKEIIPDKVVGPVTTENEIKETPAPGSDLLSEFVKEAPVDTEASATSEAKAAVEEPKVSEMTEGEKVAPVPDTTTVTEIPVETEEPIDNNTEAATEASKDSEVNKERVTNEEISPDKTPENDATAPDEATGEPEETSHEPEAPTEVSKEIVPEPEPAPVESKDEEVPGTTETPAADKPESEEVVPATDNTEATLDVSNDAASTNDVEGPSTTNEPELAVEEQKDEPVLEISKETPCDKVEESSENVVKDVSQPAPTPDEAKDELTSGDTEPSPELVKPSKDESSTDKAEDIAEKPAGDITEADTASEEVVSETSKEVEAAAEEPEKDVKESVQALESAEGDVAPDNILEKEPETTTEEQPVKADGKPTEELLQPAVSMDALEQVKEKADTAVDETPVQKDLDITSEELSKDASGLETTEKEANDVPADTSAQVDETGLSHISATESKAAFVPESNDVSKSQPEVTGEEIVQPAETKQETGDIGGGIVDPASEPVSESVPEITENQTKDTSAGDIQPDKENDKASKEPVVSDLAAIEGVESVKSQLTSPEVSEQPTSEAPQDNAATSELPTESNEPTVEEDSPVTDAPKEASQKILETDGSKDTEETSEKVPEHIIEESKTPDEQKISEIEEPKLEKSANDTVPKGETPDFAPIEAESKEADLPSEDAKEETGQTVDEPSDKPAVEVSEGSRELDVSQKPEEVHDELSIVQDVNEEMNAQPQAENVVEAPIDVQKKADVAVIDTPPEVPKDSDEIHNDVTMAGEELKSETERSLDHVAKVDDKEVKEAVAEEPPTEKETIEAETGPENQDTTPAVVERVANETPVQEPETTGDDAPKPENVEEVPKPCDTTEVKNDVLEPTEPTVAPMQEEKDVTTAEVELPDAPASEVETQDTVSALAPKPADQPASSLNDEQAVDTSAPAETVTDNLEKTVASETVPEPTSEVSKEVDEVSQPPTTNTDPEPEVHMNEVETTKEASDEQHAEKVAQEDEGGSKADLPGVSVDSIQGADLQGKLQSTDTKEEFVMDDANLDATQPTEPTTEKGEEPADAPKTNGATIAAALGAAAVLPAAALLAAQVGKSKATDSKATIPETDAPENLQHVNTDTVQDQPEADVNGESSKDARSLPVPEDPAIVKDTSTTDASSENNQADITENKSAPVQQVEETSTDKDAQEAVTTGTEPVPITDDESKKTTAAEASKSPEEPTSSSTADADASAVVATTNGTKTNGTKTNGTSDENRPPTGNQSVSSFTAQRRDNFLKALWRAIFVNFFGSLFGFRRRDTTA</sequence>
<dbReference type="Gene3D" id="2.60.40.10">
    <property type="entry name" value="Immunoglobulins"/>
    <property type="match status" value="1"/>
</dbReference>
<dbReference type="OMA" id="HEQLTYP"/>
<feature type="compositionally biased region" description="Polar residues" evidence="1">
    <location>
        <begin position="391"/>
        <end position="400"/>
    </location>
</feature>
<feature type="region of interest" description="Disordered" evidence="1">
    <location>
        <begin position="1309"/>
        <end position="1599"/>
    </location>
</feature>
<feature type="compositionally biased region" description="Basic and acidic residues" evidence="1">
    <location>
        <begin position="131"/>
        <end position="149"/>
    </location>
</feature>
<feature type="compositionally biased region" description="Polar residues" evidence="1">
    <location>
        <begin position="732"/>
        <end position="759"/>
    </location>
</feature>
<dbReference type="CDD" id="cd02859">
    <property type="entry name" value="E_set_AMPKbeta_like_N"/>
    <property type="match status" value="1"/>
</dbReference>